<proteinExistence type="predicted"/>
<protein>
    <submittedName>
        <fullName evidence="1">Uncharacterized protein</fullName>
    </submittedName>
</protein>
<feature type="non-terminal residue" evidence="1">
    <location>
        <position position="1"/>
    </location>
</feature>
<organism evidence="1">
    <name type="scientific">Tetraselmis sp. GSL018</name>
    <dbReference type="NCBI Taxonomy" id="582737"/>
    <lineage>
        <taxon>Eukaryota</taxon>
        <taxon>Viridiplantae</taxon>
        <taxon>Chlorophyta</taxon>
        <taxon>core chlorophytes</taxon>
        <taxon>Chlorodendrophyceae</taxon>
        <taxon>Chlorodendrales</taxon>
        <taxon>Chlorodendraceae</taxon>
        <taxon>Tetraselmis</taxon>
    </lineage>
</organism>
<reference evidence="1" key="1">
    <citation type="submission" date="2014-05" db="EMBL/GenBank/DDBJ databases">
        <title>The transcriptome of the halophilic microalga Tetraselmis sp. GSL018 isolated from the Great Salt Lake, Utah.</title>
        <authorList>
            <person name="Jinkerson R.E."/>
            <person name="D'Adamo S."/>
            <person name="Posewitz M.C."/>
        </authorList>
    </citation>
    <scope>NUCLEOTIDE SEQUENCE</scope>
    <source>
        <strain evidence="1">GSL018</strain>
    </source>
</reference>
<evidence type="ECO:0000313" key="1">
    <source>
        <dbReference type="EMBL" id="JAC76768.1"/>
    </source>
</evidence>
<accession>A0A061RXT7</accession>
<gene>
    <name evidence="1" type="ORF">TSPGSL018_19314</name>
</gene>
<dbReference type="EMBL" id="GBEZ01008792">
    <property type="protein sequence ID" value="JAC76768.1"/>
    <property type="molecule type" value="Transcribed_RNA"/>
</dbReference>
<name>A0A061RXT7_9CHLO</name>
<dbReference type="AlphaFoldDB" id="A0A061RXT7"/>
<sequence>FRDMVKISHMYSQNVLAVVHWCFALICHCYHSLNHARNHNSQHNMKTLPNAPNLLSSSLSSSILHAIS</sequence>